<evidence type="ECO:0000313" key="2">
    <source>
        <dbReference type="Proteomes" id="UP000664795"/>
    </source>
</evidence>
<reference evidence="1 2" key="1">
    <citation type="submission" date="2021-03" db="EMBL/GenBank/DDBJ databases">
        <title>Fibrella sp. HMF5036 genome sequencing and assembly.</title>
        <authorList>
            <person name="Kang H."/>
            <person name="Kim H."/>
            <person name="Bae S."/>
            <person name="Joh K."/>
        </authorList>
    </citation>
    <scope>NUCLEOTIDE SEQUENCE [LARGE SCALE GENOMIC DNA]</scope>
    <source>
        <strain evidence="1 2">HMF5036</strain>
    </source>
</reference>
<name>A0A939GBU9_9BACT</name>
<protein>
    <submittedName>
        <fullName evidence="1">Uncharacterized protein</fullName>
    </submittedName>
</protein>
<keyword evidence="2" id="KW-1185">Reference proteome</keyword>
<sequence>MAVTGIELTLRNGLATASNVGYFTVRLSGNTLNWTMPFAAPPIQTGSHQP</sequence>
<gene>
    <name evidence="1" type="ORF">J2I48_22600</name>
</gene>
<dbReference type="AlphaFoldDB" id="A0A939GBU9"/>
<proteinExistence type="predicted"/>
<evidence type="ECO:0000313" key="1">
    <source>
        <dbReference type="EMBL" id="MBO0933816.1"/>
    </source>
</evidence>
<dbReference type="EMBL" id="JAFMYU010000023">
    <property type="protein sequence ID" value="MBO0933816.1"/>
    <property type="molecule type" value="Genomic_DNA"/>
</dbReference>
<accession>A0A939GBU9</accession>
<organism evidence="1 2">
    <name type="scientific">Fibrella aquatilis</name>
    <dbReference type="NCBI Taxonomy" id="2817059"/>
    <lineage>
        <taxon>Bacteria</taxon>
        <taxon>Pseudomonadati</taxon>
        <taxon>Bacteroidota</taxon>
        <taxon>Cytophagia</taxon>
        <taxon>Cytophagales</taxon>
        <taxon>Spirosomataceae</taxon>
        <taxon>Fibrella</taxon>
    </lineage>
</organism>
<comment type="caution">
    <text evidence="1">The sequence shown here is derived from an EMBL/GenBank/DDBJ whole genome shotgun (WGS) entry which is preliminary data.</text>
</comment>
<dbReference type="Proteomes" id="UP000664795">
    <property type="component" value="Unassembled WGS sequence"/>
</dbReference>
<dbReference type="RefSeq" id="WP_207337781.1">
    <property type="nucleotide sequence ID" value="NZ_JAFMYU010000023.1"/>
</dbReference>